<dbReference type="InterPro" id="IPR020476">
    <property type="entry name" value="Nudix_hydrolase"/>
</dbReference>
<comment type="caution">
    <text evidence="5">The sequence shown here is derived from an EMBL/GenBank/DDBJ whole genome shotgun (WGS) entry which is preliminary data.</text>
</comment>
<dbReference type="InterPro" id="IPR015797">
    <property type="entry name" value="NUDIX_hydrolase-like_dom_sf"/>
</dbReference>
<accession>A0A940YEN8</accession>
<dbReference type="Pfam" id="PF00293">
    <property type="entry name" value="NUDIX"/>
    <property type="match status" value="1"/>
</dbReference>
<protein>
    <submittedName>
        <fullName evidence="5">NUDIX hydrolase</fullName>
    </submittedName>
</protein>
<dbReference type="PRINTS" id="PR00502">
    <property type="entry name" value="NUDIXFAMILY"/>
</dbReference>
<dbReference type="SUPFAM" id="SSF55811">
    <property type="entry name" value="Nudix"/>
    <property type="match status" value="1"/>
</dbReference>
<dbReference type="Gene3D" id="3.90.79.10">
    <property type="entry name" value="Nucleoside Triphosphate Pyrophosphohydrolase"/>
    <property type="match status" value="1"/>
</dbReference>
<dbReference type="PROSITE" id="PS00893">
    <property type="entry name" value="NUDIX_BOX"/>
    <property type="match status" value="1"/>
</dbReference>
<dbReference type="EMBL" id="JAGQDE010000002">
    <property type="protein sequence ID" value="MBQ0957909.1"/>
    <property type="molecule type" value="Genomic_DNA"/>
</dbReference>
<name>A0A940YEN8_9BURK</name>
<feature type="domain" description="Nudix hydrolase" evidence="4">
    <location>
        <begin position="1"/>
        <end position="139"/>
    </location>
</feature>
<evidence type="ECO:0000256" key="2">
    <source>
        <dbReference type="ARBA" id="ARBA00022801"/>
    </source>
</evidence>
<sequence>MHHRLSAGLLIEQNDQLLMVRHVLPGRYDFWVAPGGGVQGLETLAQAAEREVREETGLTAEAGRLAYIEEFHQPGLRHCKFWFIGRVTGGQLSADAPEAVAEHIREAAWLPREALAASTCFPLLLRGDYWADRVQGWAAPRLLPLRAMDFW</sequence>
<dbReference type="InterPro" id="IPR020084">
    <property type="entry name" value="NUDIX_hydrolase_CS"/>
</dbReference>
<reference evidence="5" key="1">
    <citation type="submission" date="2021-04" db="EMBL/GenBank/DDBJ databases">
        <title>The genome sequence of Ideonella sp. 4Y11.</title>
        <authorList>
            <person name="Liu Y."/>
        </authorList>
    </citation>
    <scope>NUCLEOTIDE SEQUENCE</scope>
    <source>
        <strain evidence="5">4Y11</strain>
    </source>
</reference>
<dbReference type="RefSeq" id="WP_210800312.1">
    <property type="nucleotide sequence ID" value="NZ_JAGQDE010000002.1"/>
</dbReference>
<dbReference type="Proteomes" id="UP000678374">
    <property type="component" value="Unassembled WGS sequence"/>
</dbReference>
<dbReference type="GO" id="GO:0016787">
    <property type="term" value="F:hydrolase activity"/>
    <property type="evidence" value="ECO:0007669"/>
    <property type="project" value="UniProtKB-KW"/>
</dbReference>
<dbReference type="PROSITE" id="PS51462">
    <property type="entry name" value="NUDIX"/>
    <property type="match status" value="1"/>
</dbReference>
<keyword evidence="2 3" id="KW-0378">Hydrolase</keyword>
<dbReference type="InterPro" id="IPR000086">
    <property type="entry name" value="NUDIX_hydrolase_dom"/>
</dbReference>
<organism evidence="5 6">
    <name type="scientific">Ideonella aquatica</name>
    <dbReference type="NCBI Taxonomy" id="2824119"/>
    <lineage>
        <taxon>Bacteria</taxon>
        <taxon>Pseudomonadati</taxon>
        <taxon>Pseudomonadota</taxon>
        <taxon>Betaproteobacteria</taxon>
        <taxon>Burkholderiales</taxon>
        <taxon>Sphaerotilaceae</taxon>
        <taxon>Ideonella</taxon>
    </lineage>
</organism>
<comment type="similarity">
    <text evidence="3">Belongs to the Nudix hydrolase family.</text>
</comment>
<keyword evidence="6" id="KW-1185">Reference proteome</keyword>
<evidence type="ECO:0000259" key="4">
    <source>
        <dbReference type="PROSITE" id="PS51462"/>
    </source>
</evidence>
<evidence type="ECO:0000313" key="5">
    <source>
        <dbReference type="EMBL" id="MBQ0957909.1"/>
    </source>
</evidence>
<dbReference type="AlphaFoldDB" id="A0A940YEN8"/>
<proteinExistence type="inferred from homology"/>
<evidence type="ECO:0000256" key="1">
    <source>
        <dbReference type="ARBA" id="ARBA00001946"/>
    </source>
</evidence>
<dbReference type="PANTHER" id="PTHR43046">
    <property type="entry name" value="GDP-MANNOSE MANNOSYL HYDROLASE"/>
    <property type="match status" value="1"/>
</dbReference>
<comment type="cofactor">
    <cofactor evidence="1">
        <name>Mg(2+)</name>
        <dbReference type="ChEBI" id="CHEBI:18420"/>
    </cofactor>
</comment>
<dbReference type="PANTHER" id="PTHR43046:SF14">
    <property type="entry name" value="MUTT_NUDIX FAMILY PROTEIN"/>
    <property type="match status" value="1"/>
</dbReference>
<evidence type="ECO:0000313" key="6">
    <source>
        <dbReference type="Proteomes" id="UP000678374"/>
    </source>
</evidence>
<gene>
    <name evidence="5" type="ORF">KAK06_02955</name>
</gene>
<evidence type="ECO:0000256" key="3">
    <source>
        <dbReference type="RuleBase" id="RU003476"/>
    </source>
</evidence>